<reference evidence="1 2" key="1">
    <citation type="submission" date="2016-01" db="EMBL/GenBank/DDBJ databases">
        <title>The new phylogeny of the genus Mycobacterium.</title>
        <authorList>
            <person name="Tarcisio F."/>
            <person name="Conor M."/>
            <person name="Antonella G."/>
            <person name="Elisabetta G."/>
            <person name="Giulia F.S."/>
            <person name="Sara T."/>
            <person name="Anna F."/>
            <person name="Clotilde B."/>
            <person name="Roberto B."/>
            <person name="Veronica D.S."/>
            <person name="Fabio R."/>
            <person name="Monica P."/>
            <person name="Olivier J."/>
            <person name="Enrico T."/>
            <person name="Nicola S."/>
        </authorList>
    </citation>
    <scope>NUCLEOTIDE SEQUENCE [LARGE SCALE GENOMIC DNA]</scope>
    <source>
        <strain evidence="1 2">DSM 44243</strain>
    </source>
</reference>
<dbReference type="EMBL" id="LQOM01000027">
    <property type="protein sequence ID" value="ORV13468.1"/>
    <property type="molecule type" value="Genomic_DNA"/>
</dbReference>
<protein>
    <submittedName>
        <fullName evidence="1">Uncharacterized protein</fullName>
    </submittedName>
</protein>
<evidence type="ECO:0000313" key="1">
    <source>
        <dbReference type="EMBL" id="ORV13468.1"/>
    </source>
</evidence>
<sequence length="154" mass="17656">MLDAVVLHADLELLVTHVEPRERIAKVVADHDLRLWPRQASIDQNQPRPGFLWRFSAAVHQVQHLSQLRQPSRSAMSLRQVVDFGGRQLGGVGQRIHVNNSPHQTFSSAKVERRPRRCGCAYTPHCAYLVIRQFITMDHDAVNRFAIAPVQLRW</sequence>
<proteinExistence type="predicted"/>
<organism evidence="1 2">
    <name type="scientific">Mycobacterium celatum</name>
    <dbReference type="NCBI Taxonomy" id="28045"/>
    <lineage>
        <taxon>Bacteria</taxon>
        <taxon>Bacillati</taxon>
        <taxon>Actinomycetota</taxon>
        <taxon>Actinomycetes</taxon>
        <taxon>Mycobacteriales</taxon>
        <taxon>Mycobacteriaceae</taxon>
        <taxon>Mycobacterium</taxon>
    </lineage>
</organism>
<evidence type="ECO:0000313" key="2">
    <source>
        <dbReference type="Proteomes" id="UP000193907"/>
    </source>
</evidence>
<gene>
    <name evidence="1" type="ORF">AWB95_11590</name>
</gene>
<dbReference type="Proteomes" id="UP000193907">
    <property type="component" value="Unassembled WGS sequence"/>
</dbReference>
<keyword evidence="2" id="KW-1185">Reference proteome</keyword>
<name>A0A1X1RR61_MYCCE</name>
<accession>A0A1X1RR61</accession>
<dbReference type="AlphaFoldDB" id="A0A1X1RR61"/>
<comment type="caution">
    <text evidence="1">The sequence shown here is derived from an EMBL/GenBank/DDBJ whole genome shotgun (WGS) entry which is preliminary data.</text>
</comment>